<dbReference type="SUPFAM" id="SSF52096">
    <property type="entry name" value="ClpP/crotonase"/>
    <property type="match status" value="1"/>
</dbReference>
<dbReference type="InterPro" id="IPR036034">
    <property type="entry name" value="PDZ_sf"/>
</dbReference>
<dbReference type="Pfam" id="PF17820">
    <property type="entry name" value="PDZ_6"/>
    <property type="match status" value="1"/>
</dbReference>
<gene>
    <name evidence="4" type="ORF">ACI2L5_17535</name>
</gene>
<feature type="compositionally biased region" description="Pro residues" evidence="1">
    <location>
        <begin position="7"/>
        <end position="23"/>
    </location>
</feature>
<dbReference type="Pfam" id="PF03572">
    <property type="entry name" value="Peptidase_S41"/>
    <property type="match status" value="1"/>
</dbReference>
<dbReference type="SMART" id="SM00228">
    <property type="entry name" value="PDZ"/>
    <property type="match status" value="1"/>
</dbReference>
<evidence type="ECO:0000259" key="3">
    <source>
        <dbReference type="SMART" id="SM00245"/>
    </source>
</evidence>
<feature type="region of interest" description="Disordered" evidence="1">
    <location>
        <begin position="1"/>
        <end position="39"/>
    </location>
</feature>
<feature type="domain" description="PDZ" evidence="2">
    <location>
        <begin position="222"/>
        <end position="309"/>
    </location>
</feature>
<feature type="domain" description="Tail specific protease" evidence="3">
    <location>
        <begin position="298"/>
        <end position="505"/>
    </location>
</feature>
<dbReference type="RefSeq" id="WP_404746574.1">
    <property type="nucleotide sequence ID" value="NZ_JBJDQH010000005.1"/>
</dbReference>
<feature type="region of interest" description="Disordered" evidence="1">
    <location>
        <begin position="73"/>
        <end position="104"/>
    </location>
</feature>
<proteinExistence type="predicted"/>
<organism evidence="4 5">
    <name type="scientific">Streptomyces milbemycinicus</name>
    <dbReference type="NCBI Taxonomy" id="476552"/>
    <lineage>
        <taxon>Bacteria</taxon>
        <taxon>Bacillati</taxon>
        <taxon>Actinomycetota</taxon>
        <taxon>Actinomycetes</taxon>
        <taxon>Kitasatosporales</taxon>
        <taxon>Streptomycetaceae</taxon>
        <taxon>Streptomyces</taxon>
    </lineage>
</organism>
<dbReference type="EMBL" id="JBJDQH010000005">
    <property type="protein sequence ID" value="MFK4266723.1"/>
    <property type="molecule type" value="Genomic_DNA"/>
</dbReference>
<dbReference type="InterPro" id="IPR041489">
    <property type="entry name" value="PDZ_6"/>
</dbReference>
<sequence length="528" mass="55174">MTNTPADPLPTDPTPADPTPADPVPAAQAPLAGRRLGHRRIGLPRQRRVLVTTGIAVLAGSVLVTALTANASPSAEPHQADRPAACAPQDPTGPQPPVQDPAPTSVSTVEQAYYCIFDNYYGGSRLDDRPLLQYAAQAVVRELRKRSVDQPFAVLPALTGDRDKDWPLFAKRLQEVLDAVPDDQALRSSLAVAAIQGMLTALHDNHADYQGPGSPGATPDAHPWGLGIGLNRTLPPAATAPDFTGPLFLTTVGTNTPAAAAGLKPGDVIEAVNNVPVFTNGRLNPGVVDSLRPSYPRRVPVTLTVRRPATDRTRRVRVTPGPLPAQPKPQVDVTLVAGSIADVRIDAFYPGVAQEALKAIADLKATTKLTGVIFDLRGNRGGVADEGNKLMGAFVHDATPVSFCDADGTCDPQPVDNSTPLLDLPMVTLTDDGCASACEVFATGVKDLHLGALVGTRTAGVNSGPARLYALNDHTSLIRLPSQRVIGANGEIIDGVGVPPDHYAPLTAADVSRGKDPALDKATAILSS</sequence>
<dbReference type="InterPro" id="IPR005151">
    <property type="entry name" value="Tail-specific_protease"/>
</dbReference>
<dbReference type="InterPro" id="IPR029045">
    <property type="entry name" value="ClpP/crotonase-like_dom_sf"/>
</dbReference>
<reference evidence="4 5" key="1">
    <citation type="submission" date="2024-11" db="EMBL/GenBank/DDBJ databases">
        <title>The Natural Products Discovery Center: Release of the First 8490 Sequenced Strains for Exploring Actinobacteria Biosynthetic Diversity.</title>
        <authorList>
            <person name="Kalkreuter E."/>
            <person name="Kautsar S.A."/>
            <person name="Yang D."/>
            <person name="Bader C.D."/>
            <person name="Teijaro C.N."/>
            <person name="Fluegel L."/>
            <person name="Davis C.M."/>
            <person name="Simpson J.R."/>
            <person name="Lauterbach L."/>
            <person name="Steele A.D."/>
            <person name="Gui C."/>
            <person name="Meng S."/>
            <person name="Li G."/>
            <person name="Viehrig K."/>
            <person name="Ye F."/>
            <person name="Su P."/>
            <person name="Kiefer A.F."/>
            <person name="Nichols A."/>
            <person name="Cepeda A.J."/>
            <person name="Yan W."/>
            <person name="Fan B."/>
            <person name="Jiang Y."/>
            <person name="Adhikari A."/>
            <person name="Zheng C.-J."/>
            <person name="Schuster L."/>
            <person name="Cowan T.M."/>
            <person name="Smanski M.J."/>
            <person name="Chevrette M.G."/>
            <person name="De Carvalho L.P.S."/>
            <person name="Shen B."/>
        </authorList>
    </citation>
    <scope>NUCLEOTIDE SEQUENCE [LARGE SCALE GENOMIC DNA]</scope>
    <source>
        <strain evidence="4 5">NPDC020863</strain>
    </source>
</reference>
<dbReference type="PANTHER" id="PTHR32060:SF30">
    <property type="entry name" value="CARBOXY-TERMINAL PROCESSING PROTEASE CTPA"/>
    <property type="match status" value="1"/>
</dbReference>
<keyword evidence="5" id="KW-1185">Reference proteome</keyword>
<evidence type="ECO:0000313" key="5">
    <source>
        <dbReference type="Proteomes" id="UP001620295"/>
    </source>
</evidence>
<name>A0ABW8LLC9_9ACTN</name>
<protein>
    <submittedName>
        <fullName evidence="4">S41 family peptidase</fullName>
    </submittedName>
</protein>
<evidence type="ECO:0000256" key="1">
    <source>
        <dbReference type="SAM" id="MobiDB-lite"/>
    </source>
</evidence>
<dbReference type="CDD" id="cd06567">
    <property type="entry name" value="Peptidase_S41"/>
    <property type="match status" value="1"/>
</dbReference>
<dbReference type="Gene3D" id="3.90.226.10">
    <property type="entry name" value="2-enoyl-CoA Hydratase, Chain A, domain 1"/>
    <property type="match status" value="1"/>
</dbReference>
<dbReference type="SMART" id="SM00245">
    <property type="entry name" value="TSPc"/>
    <property type="match status" value="1"/>
</dbReference>
<comment type="caution">
    <text evidence="4">The sequence shown here is derived from an EMBL/GenBank/DDBJ whole genome shotgun (WGS) entry which is preliminary data.</text>
</comment>
<evidence type="ECO:0000313" key="4">
    <source>
        <dbReference type="EMBL" id="MFK4266723.1"/>
    </source>
</evidence>
<feature type="compositionally biased region" description="Pro residues" evidence="1">
    <location>
        <begin position="91"/>
        <end position="100"/>
    </location>
</feature>
<evidence type="ECO:0000259" key="2">
    <source>
        <dbReference type="SMART" id="SM00228"/>
    </source>
</evidence>
<dbReference type="InterPro" id="IPR001478">
    <property type="entry name" value="PDZ"/>
</dbReference>
<dbReference type="PANTHER" id="PTHR32060">
    <property type="entry name" value="TAIL-SPECIFIC PROTEASE"/>
    <property type="match status" value="1"/>
</dbReference>
<dbReference type="Gene3D" id="2.30.42.10">
    <property type="match status" value="1"/>
</dbReference>
<dbReference type="SUPFAM" id="SSF50156">
    <property type="entry name" value="PDZ domain-like"/>
    <property type="match status" value="1"/>
</dbReference>
<accession>A0ABW8LLC9</accession>
<dbReference type="Proteomes" id="UP001620295">
    <property type="component" value="Unassembled WGS sequence"/>
</dbReference>